<comment type="similarity">
    <text evidence="1">Belongs to the WD repeat CDC20/Fizzy family.</text>
</comment>
<sequence length="724" mass="78397">MSIYDTEFSRRIRSSVPSSPRTAPSSPRYDLRSNGKGGNGDVFGDITSPMRNASPRASPISANVGKGKGVVREYGDRYVHNVFMISLALGEIFVTIVLSLNVVRRLILADWECRFIPTRDGSDIHAAYQLSADANGITGQMVSKVKGRRRSNQHAFDGDVRREEANATFTQLLKTELFPPSQSPSRTSSPAQSRSRTRHQQLRQPMTFDTSNIPTNNHSYPISGAGDTPSHHYPPPAATSSGERGREMSPAATLPPLPMHAPSTPTSGHGRPPGAGPSSSHHRAHQSQVALTSGTTRPGNSPPNSTGRRSAFSPPPGGNAHGSPSTPTKKRILNFTSPGTVRINGGLSGVTGLGADSLDDMNHPVYSLSPVGKESQRMLLSPRKEIRSIAKTPFKVLDAPELADDFYLNLVSWSASNVLGVGLNSCVYLWSAQTSKVTKLCDLVRVASDGQAVDDTVTGLEWTNKGSTLAIGTNSGLVEIWDAEYCKRIRTMSGHTGRVGALAWNSHILSSGSRDRTILHRDTRIPEHYIRKLAGHHKQEICGLRWNPDTDQLASGGNDNKLFVWGGTDNKPTWRFGEHRAAVKAIAWNPHQRGLLASGGGTADKKIRFWNSLTGGLVSEYDTGSQVCNLMWSRNSNELVSTHGYSGGPVSNQIHIWKYPSMTQIATLTGHTYRVLYLAMSPDGQTIVTGAGDETLRFWNAFQKAKSEVGKGFGDGIGVLAKIR</sequence>
<dbReference type="GO" id="GO:0005680">
    <property type="term" value="C:anaphase-promoting complex"/>
    <property type="evidence" value="ECO:0007669"/>
    <property type="project" value="TreeGrafter"/>
</dbReference>
<dbReference type="Pfam" id="PF24807">
    <property type="entry name" value="WD40_CDC20-Fz"/>
    <property type="match status" value="1"/>
</dbReference>
<feature type="region of interest" description="Disordered" evidence="6">
    <location>
        <begin position="1"/>
        <end position="60"/>
    </location>
</feature>
<dbReference type="GO" id="GO:1990757">
    <property type="term" value="F:ubiquitin ligase activator activity"/>
    <property type="evidence" value="ECO:0007669"/>
    <property type="project" value="TreeGrafter"/>
</dbReference>
<dbReference type="Gene3D" id="2.130.10.10">
    <property type="entry name" value="YVTN repeat-like/Quinoprotein amine dehydrogenase"/>
    <property type="match status" value="1"/>
</dbReference>
<name>A0A1B9FVN9_9TREE</name>
<dbReference type="EMBL" id="KI894024">
    <property type="protein sequence ID" value="OCF22847.1"/>
    <property type="molecule type" value="Genomic_DNA"/>
</dbReference>
<feature type="repeat" description="WD" evidence="5">
    <location>
        <begin position="668"/>
        <end position="700"/>
    </location>
</feature>
<keyword evidence="7" id="KW-0812">Transmembrane</keyword>
<keyword evidence="7" id="KW-0472">Membrane</keyword>
<feature type="compositionally biased region" description="Low complexity" evidence="6">
    <location>
        <begin position="14"/>
        <end position="28"/>
    </location>
</feature>
<feature type="repeat" description="WD" evidence="5">
    <location>
        <begin position="534"/>
        <end position="565"/>
    </location>
</feature>
<feature type="region of interest" description="Disordered" evidence="6">
    <location>
        <begin position="175"/>
        <end position="333"/>
    </location>
</feature>
<evidence type="ECO:0000256" key="7">
    <source>
        <dbReference type="SAM" id="Phobius"/>
    </source>
</evidence>
<dbReference type="PROSITE" id="PS50082">
    <property type="entry name" value="WD_REPEATS_2"/>
    <property type="match status" value="3"/>
</dbReference>
<dbReference type="AlphaFoldDB" id="A0A1B9FVN9"/>
<dbReference type="PANTHER" id="PTHR19918">
    <property type="entry name" value="CELL DIVISION CYCLE 20 CDC20 FIZZY -RELATED"/>
    <property type="match status" value="1"/>
</dbReference>
<dbReference type="STRING" id="1296100.A0A1B9FVN9"/>
<evidence type="ECO:0000256" key="6">
    <source>
        <dbReference type="SAM" id="MobiDB-lite"/>
    </source>
</evidence>
<evidence type="ECO:0000259" key="8">
    <source>
        <dbReference type="Pfam" id="PF24807"/>
    </source>
</evidence>
<evidence type="ECO:0000256" key="5">
    <source>
        <dbReference type="PROSITE-ProRule" id="PRU00221"/>
    </source>
</evidence>
<dbReference type="InterPro" id="IPR033010">
    <property type="entry name" value="Cdc20/Fizzy"/>
</dbReference>
<reference evidence="9" key="2">
    <citation type="submission" date="2014-01" db="EMBL/GenBank/DDBJ databases">
        <title>Evolution of pathogenesis and genome organization in the Tremellales.</title>
        <authorList>
            <person name="Cuomo C."/>
            <person name="Litvintseva A."/>
            <person name="Heitman J."/>
            <person name="Chen Y."/>
            <person name="Sun S."/>
            <person name="Springer D."/>
            <person name="Dromer F."/>
            <person name="Young S."/>
            <person name="Zeng Q."/>
            <person name="Chapman S."/>
            <person name="Gujja S."/>
            <person name="Saif S."/>
            <person name="Birren B."/>
        </authorList>
    </citation>
    <scope>NUCLEOTIDE SEQUENCE</scope>
    <source>
        <strain evidence="9">CBS 10118</strain>
    </source>
</reference>
<organism evidence="9">
    <name type="scientific">Kwoniella bestiolae CBS 10118</name>
    <dbReference type="NCBI Taxonomy" id="1296100"/>
    <lineage>
        <taxon>Eukaryota</taxon>
        <taxon>Fungi</taxon>
        <taxon>Dikarya</taxon>
        <taxon>Basidiomycota</taxon>
        <taxon>Agaricomycotina</taxon>
        <taxon>Tremellomycetes</taxon>
        <taxon>Tremellales</taxon>
        <taxon>Cryptococcaceae</taxon>
        <taxon>Kwoniella</taxon>
    </lineage>
</organism>
<evidence type="ECO:0000256" key="4">
    <source>
        <dbReference type="ARBA" id="ARBA00023306"/>
    </source>
</evidence>
<feature type="domain" description="CDC20/Fizzy WD40" evidence="8">
    <location>
        <begin position="397"/>
        <end position="699"/>
    </location>
</feature>
<gene>
    <name evidence="9" type="ORF">I302_07192</name>
</gene>
<keyword evidence="7" id="KW-1133">Transmembrane helix</keyword>
<dbReference type="InterPro" id="IPR056150">
    <property type="entry name" value="WD40_CDC20-Fz"/>
</dbReference>
<dbReference type="CDD" id="cd00200">
    <property type="entry name" value="WD40"/>
    <property type="match status" value="1"/>
</dbReference>
<dbReference type="InterPro" id="IPR036322">
    <property type="entry name" value="WD40_repeat_dom_sf"/>
</dbReference>
<dbReference type="InterPro" id="IPR015943">
    <property type="entry name" value="WD40/YVTN_repeat-like_dom_sf"/>
</dbReference>
<dbReference type="PROSITE" id="PS50294">
    <property type="entry name" value="WD_REPEATS_REGION"/>
    <property type="match status" value="2"/>
</dbReference>
<feature type="transmembrane region" description="Helical" evidence="7">
    <location>
        <begin position="82"/>
        <end position="103"/>
    </location>
</feature>
<dbReference type="InterPro" id="IPR001680">
    <property type="entry name" value="WD40_rpt"/>
</dbReference>
<evidence type="ECO:0000256" key="2">
    <source>
        <dbReference type="ARBA" id="ARBA00022574"/>
    </source>
</evidence>
<dbReference type="VEuPathDB" id="FungiDB:I302_07192"/>
<dbReference type="SMART" id="SM00320">
    <property type="entry name" value="WD40"/>
    <property type="match status" value="6"/>
</dbReference>
<keyword evidence="4" id="KW-0131">Cell cycle</keyword>
<feature type="repeat" description="WD" evidence="5">
    <location>
        <begin position="450"/>
        <end position="491"/>
    </location>
</feature>
<keyword evidence="2 5" id="KW-0853">WD repeat</keyword>
<reference evidence="9" key="1">
    <citation type="submission" date="2013-07" db="EMBL/GenBank/DDBJ databases">
        <title>The Genome Sequence of Cryptococcus bestiolae CBS10118.</title>
        <authorList>
            <consortium name="The Broad Institute Genome Sequencing Platform"/>
            <person name="Cuomo C."/>
            <person name="Litvintseva A."/>
            <person name="Chen Y."/>
            <person name="Heitman J."/>
            <person name="Sun S."/>
            <person name="Springer D."/>
            <person name="Dromer F."/>
            <person name="Young S.K."/>
            <person name="Zeng Q."/>
            <person name="Gargeya S."/>
            <person name="Fitzgerald M."/>
            <person name="Abouelleil A."/>
            <person name="Alvarado L."/>
            <person name="Berlin A.M."/>
            <person name="Chapman S.B."/>
            <person name="Dewar J."/>
            <person name="Goldberg J."/>
            <person name="Griggs A."/>
            <person name="Gujja S."/>
            <person name="Hansen M."/>
            <person name="Howarth C."/>
            <person name="Imamovic A."/>
            <person name="Larimer J."/>
            <person name="McCowan C."/>
            <person name="Murphy C."/>
            <person name="Pearson M."/>
            <person name="Priest M."/>
            <person name="Roberts A."/>
            <person name="Saif S."/>
            <person name="Shea T."/>
            <person name="Sykes S."/>
            <person name="Wortman J."/>
            <person name="Nusbaum C."/>
            <person name="Birren B."/>
        </authorList>
    </citation>
    <scope>NUCLEOTIDE SEQUENCE [LARGE SCALE GENOMIC DNA]</scope>
    <source>
        <strain evidence="9">CBS 10118</strain>
    </source>
</reference>
<protein>
    <recommendedName>
        <fullName evidence="8">CDC20/Fizzy WD40 domain-containing protein</fullName>
    </recommendedName>
</protein>
<dbReference type="SUPFAM" id="SSF50978">
    <property type="entry name" value="WD40 repeat-like"/>
    <property type="match status" value="1"/>
</dbReference>
<dbReference type="PANTHER" id="PTHR19918:SF1">
    <property type="entry name" value="FIZZY-RELATED PROTEIN HOMOLOG"/>
    <property type="match status" value="1"/>
</dbReference>
<accession>A0A1B9FVN9</accession>
<dbReference type="GO" id="GO:1905786">
    <property type="term" value="P:positive regulation of anaphase-promoting complex-dependent catabolic process"/>
    <property type="evidence" value="ECO:0007669"/>
    <property type="project" value="TreeGrafter"/>
</dbReference>
<evidence type="ECO:0000256" key="3">
    <source>
        <dbReference type="ARBA" id="ARBA00022737"/>
    </source>
</evidence>
<feature type="compositionally biased region" description="Polar residues" evidence="6">
    <location>
        <begin position="202"/>
        <end position="220"/>
    </location>
</feature>
<keyword evidence="3" id="KW-0677">Repeat</keyword>
<feature type="compositionally biased region" description="Low complexity" evidence="6">
    <location>
        <begin position="179"/>
        <end position="194"/>
    </location>
</feature>
<dbReference type="OrthoDB" id="10263272at2759"/>
<dbReference type="GO" id="GO:0031145">
    <property type="term" value="P:anaphase-promoting complex-dependent catabolic process"/>
    <property type="evidence" value="ECO:0007669"/>
    <property type="project" value="TreeGrafter"/>
</dbReference>
<proteinExistence type="inferred from homology"/>
<dbReference type="GO" id="GO:0010997">
    <property type="term" value="F:anaphase-promoting complex binding"/>
    <property type="evidence" value="ECO:0007669"/>
    <property type="project" value="InterPro"/>
</dbReference>
<evidence type="ECO:0000313" key="9">
    <source>
        <dbReference type="EMBL" id="OCF22847.1"/>
    </source>
</evidence>
<evidence type="ECO:0000256" key="1">
    <source>
        <dbReference type="ARBA" id="ARBA00006445"/>
    </source>
</evidence>
<feature type="compositionally biased region" description="Polar residues" evidence="6">
    <location>
        <begin position="286"/>
        <end position="308"/>
    </location>
</feature>